<dbReference type="PANTHER" id="PTHR30469">
    <property type="entry name" value="MULTIDRUG RESISTANCE PROTEIN MDTA"/>
    <property type="match status" value="1"/>
</dbReference>
<dbReference type="Gene3D" id="2.40.420.20">
    <property type="match status" value="1"/>
</dbReference>
<evidence type="ECO:0000313" key="1">
    <source>
        <dbReference type="EMBL" id="SFZ97936.1"/>
    </source>
</evidence>
<dbReference type="PANTHER" id="PTHR30469:SF15">
    <property type="entry name" value="HLYD FAMILY OF SECRETION PROTEINS"/>
    <property type="match status" value="1"/>
</dbReference>
<dbReference type="EMBL" id="FPKX01000031">
    <property type="protein sequence ID" value="SFZ97936.1"/>
    <property type="molecule type" value="Genomic_DNA"/>
</dbReference>
<organism evidence="1">
    <name type="scientific">hydrothermal vent metagenome</name>
    <dbReference type="NCBI Taxonomy" id="652676"/>
    <lineage>
        <taxon>unclassified sequences</taxon>
        <taxon>metagenomes</taxon>
        <taxon>ecological metagenomes</taxon>
    </lineage>
</organism>
<gene>
    <name evidence="1" type="ORF">MNB_SV-5-786</name>
</gene>
<dbReference type="GO" id="GO:1990281">
    <property type="term" value="C:efflux pump complex"/>
    <property type="evidence" value="ECO:0007669"/>
    <property type="project" value="TreeGrafter"/>
</dbReference>
<dbReference type="Gene3D" id="2.40.50.100">
    <property type="match status" value="1"/>
</dbReference>
<dbReference type="SUPFAM" id="SSF111369">
    <property type="entry name" value="HlyD-like secretion proteins"/>
    <property type="match status" value="1"/>
</dbReference>
<proteinExistence type="predicted"/>
<protein>
    <submittedName>
        <fullName evidence="1">Efflux transporter, RND family, MFP subunit</fullName>
    </submittedName>
</protein>
<name>A0A1W1ED44_9ZZZZ</name>
<dbReference type="GO" id="GO:0015562">
    <property type="term" value="F:efflux transmembrane transporter activity"/>
    <property type="evidence" value="ECO:0007669"/>
    <property type="project" value="TreeGrafter"/>
</dbReference>
<accession>A0A1W1ED44</accession>
<reference evidence="1" key="1">
    <citation type="submission" date="2016-10" db="EMBL/GenBank/DDBJ databases">
        <authorList>
            <person name="de Groot N.N."/>
        </authorList>
    </citation>
    <scope>NUCLEOTIDE SEQUENCE</scope>
</reference>
<sequence>MIKTLGKRGLILLVIAAIVAGGMMLVKAKRAKEAQKPTPKVYAMVVKTMQAEPSQAILTLPYLAQVQNDENVVLSSRMSARVLMIKQSGDAVKKGEILAKLDTEELRANIDSVKISLNNLLKTHKRTKALYRVKGASIEQLQKEESNIAALRAKLKALKSQMSYATLISPVSGVIAKSFETEGSIAMPGKPLLNISATKGFSLLVRLPDSIKPNAIIFKGKEYPLGALGSTYQGLNEYKAYVDAAHLTAGETTEIRVVVFKGISTSLPFDAILNRDGKSYVLVIDKEKAIPKEVHIVQKGEEGVVVKENISKEKIVVAKPDILLKLLTGMAVKVEE</sequence>
<dbReference type="AlphaFoldDB" id="A0A1W1ED44"/>